<evidence type="ECO:0000259" key="2">
    <source>
        <dbReference type="PROSITE" id="PS50943"/>
    </source>
</evidence>
<dbReference type="CDD" id="cd00093">
    <property type="entry name" value="HTH_XRE"/>
    <property type="match status" value="1"/>
</dbReference>
<dbReference type="Gene3D" id="1.10.260.40">
    <property type="entry name" value="lambda repressor-like DNA-binding domains"/>
    <property type="match status" value="1"/>
</dbReference>
<evidence type="ECO:0000313" key="3">
    <source>
        <dbReference type="EMBL" id="NHZ43643.1"/>
    </source>
</evidence>
<dbReference type="PROSITE" id="PS50943">
    <property type="entry name" value="HTH_CROC1"/>
    <property type="match status" value="1"/>
</dbReference>
<sequence length="104" mass="12031">MASHFCRIVKYCIVYFIDRARYITHATTVMSRPYTVKTARERLAHNLKDWRAKRGMSQDVLAEHSGLSRVFLSRLEGALETVSLDNIEKLADVLRVDIVDLLQH</sequence>
<dbReference type="PANTHER" id="PTHR46797:SF1">
    <property type="entry name" value="METHYLPHOSPHONATE SYNTHASE"/>
    <property type="match status" value="1"/>
</dbReference>
<keyword evidence="1" id="KW-0238">DNA-binding</keyword>
<organism evidence="3 4">
    <name type="scientific">Massilia aquatica</name>
    <dbReference type="NCBI Taxonomy" id="2609000"/>
    <lineage>
        <taxon>Bacteria</taxon>
        <taxon>Pseudomonadati</taxon>
        <taxon>Pseudomonadota</taxon>
        <taxon>Betaproteobacteria</taxon>
        <taxon>Burkholderiales</taxon>
        <taxon>Oxalobacteraceae</taxon>
        <taxon>Telluria group</taxon>
        <taxon>Massilia</taxon>
    </lineage>
</organism>
<accession>A0ABX0MAJ8</accession>
<dbReference type="SMART" id="SM00530">
    <property type="entry name" value="HTH_XRE"/>
    <property type="match status" value="1"/>
</dbReference>
<dbReference type="EMBL" id="VVIW01000022">
    <property type="protein sequence ID" value="NHZ43643.1"/>
    <property type="molecule type" value="Genomic_DNA"/>
</dbReference>
<name>A0ABX0MAJ8_9BURK</name>
<dbReference type="InterPro" id="IPR050807">
    <property type="entry name" value="TransReg_Diox_bact_type"/>
</dbReference>
<feature type="domain" description="HTH cro/C1-type" evidence="2">
    <location>
        <begin position="47"/>
        <end position="101"/>
    </location>
</feature>
<dbReference type="PANTHER" id="PTHR46797">
    <property type="entry name" value="HTH-TYPE TRANSCRIPTIONAL REGULATOR"/>
    <property type="match status" value="1"/>
</dbReference>
<dbReference type="Pfam" id="PF13560">
    <property type="entry name" value="HTH_31"/>
    <property type="match status" value="1"/>
</dbReference>
<dbReference type="InterPro" id="IPR001387">
    <property type="entry name" value="Cro/C1-type_HTH"/>
</dbReference>
<evidence type="ECO:0000256" key="1">
    <source>
        <dbReference type="ARBA" id="ARBA00023125"/>
    </source>
</evidence>
<dbReference type="Proteomes" id="UP000819052">
    <property type="component" value="Unassembled WGS sequence"/>
</dbReference>
<dbReference type="InterPro" id="IPR010982">
    <property type="entry name" value="Lambda_DNA-bd_dom_sf"/>
</dbReference>
<evidence type="ECO:0000313" key="4">
    <source>
        <dbReference type="Proteomes" id="UP000819052"/>
    </source>
</evidence>
<protein>
    <submittedName>
        <fullName evidence="3">Helix-turn-helix transcriptional regulator</fullName>
    </submittedName>
</protein>
<dbReference type="SUPFAM" id="SSF47413">
    <property type="entry name" value="lambda repressor-like DNA-binding domains"/>
    <property type="match status" value="1"/>
</dbReference>
<proteinExistence type="predicted"/>
<keyword evidence="4" id="KW-1185">Reference proteome</keyword>
<reference evidence="3 4" key="1">
    <citation type="submission" date="2019-09" db="EMBL/GenBank/DDBJ databases">
        <title>Taxonomy of Antarctic Massilia spp.: description of Massilia rubra sp. nov., Massilia aquatica sp. nov., Massilia mucilaginosa sp. nov., Massilia frigida sp. nov. isolated from streams, lakes and regoliths.</title>
        <authorList>
            <person name="Holochova P."/>
            <person name="Sedlacek I."/>
            <person name="Kralova S."/>
            <person name="Maslanova I."/>
            <person name="Busse H.-J."/>
            <person name="Stankova E."/>
            <person name="Vrbovska V."/>
            <person name="Kovarovic V."/>
            <person name="Bartak M."/>
            <person name="Svec P."/>
            <person name="Pantucek R."/>
        </authorList>
    </citation>
    <scope>NUCLEOTIDE SEQUENCE [LARGE SCALE GENOMIC DNA]</scope>
    <source>
        <strain evidence="3 4">CCM 8693</strain>
    </source>
</reference>
<comment type="caution">
    <text evidence="3">The sequence shown here is derived from an EMBL/GenBank/DDBJ whole genome shotgun (WGS) entry which is preliminary data.</text>
</comment>
<gene>
    <name evidence="3" type="ORF">F1609_26265</name>
</gene>